<evidence type="ECO:0000256" key="6">
    <source>
        <dbReference type="ARBA" id="ARBA00022723"/>
    </source>
</evidence>
<comment type="catalytic activity">
    <reaction evidence="1">
        <text>2-phosphoglycolate + H2O = glycolate + phosphate</text>
        <dbReference type="Rhea" id="RHEA:14369"/>
        <dbReference type="ChEBI" id="CHEBI:15377"/>
        <dbReference type="ChEBI" id="CHEBI:29805"/>
        <dbReference type="ChEBI" id="CHEBI:43474"/>
        <dbReference type="ChEBI" id="CHEBI:58033"/>
        <dbReference type="EC" id="3.1.3.18"/>
    </reaction>
</comment>
<evidence type="ECO:0000256" key="7">
    <source>
        <dbReference type="ARBA" id="ARBA00022801"/>
    </source>
</evidence>
<dbReference type="PANTHER" id="PTHR43434:SF1">
    <property type="entry name" value="PHOSPHOGLYCOLATE PHOSPHATASE"/>
    <property type="match status" value="1"/>
</dbReference>
<evidence type="ECO:0000256" key="2">
    <source>
        <dbReference type="ARBA" id="ARBA00001946"/>
    </source>
</evidence>
<evidence type="ECO:0000256" key="8">
    <source>
        <dbReference type="ARBA" id="ARBA00022842"/>
    </source>
</evidence>
<evidence type="ECO:0000256" key="1">
    <source>
        <dbReference type="ARBA" id="ARBA00000830"/>
    </source>
</evidence>
<reference evidence="10 11" key="1">
    <citation type="submission" date="2018-06" db="EMBL/GenBank/DDBJ databases">
        <title>Genomic Encyclopedia of Archaeal and Bacterial Type Strains, Phase II (KMG-II): from individual species to whole genera.</title>
        <authorList>
            <person name="Goeker M."/>
        </authorList>
    </citation>
    <scope>NUCLEOTIDE SEQUENCE [LARGE SCALE GENOMIC DNA]</scope>
    <source>
        <strain evidence="10 11">DSM 22009</strain>
    </source>
</reference>
<keyword evidence="9" id="KW-0119">Carbohydrate metabolism</keyword>
<dbReference type="EC" id="3.1.3.18" evidence="5"/>
<accession>A0A2W7P2Z8</accession>
<dbReference type="NCBIfam" id="TIGR01449">
    <property type="entry name" value="PGP_bact"/>
    <property type="match status" value="1"/>
</dbReference>
<dbReference type="InterPro" id="IPR036412">
    <property type="entry name" value="HAD-like_sf"/>
</dbReference>
<dbReference type="GO" id="GO:0046872">
    <property type="term" value="F:metal ion binding"/>
    <property type="evidence" value="ECO:0007669"/>
    <property type="project" value="UniProtKB-KW"/>
</dbReference>
<dbReference type="Gene3D" id="3.40.50.1000">
    <property type="entry name" value="HAD superfamily/HAD-like"/>
    <property type="match status" value="1"/>
</dbReference>
<dbReference type="Gene3D" id="1.10.150.240">
    <property type="entry name" value="Putative phosphatase, domain 2"/>
    <property type="match status" value="1"/>
</dbReference>
<protein>
    <recommendedName>
        <fullName evidence="5">phosphoglycolate phosphatase</fullName>
        <ecNumber evidence="5">3.1.3.18</ecNumber>
    </recommendedName>
</protein>
<dbReference type="InterPro" id="IPR050155">
    <property type="entry name" value="HAD-like_hydrolase_sf"/>
</dbReference>
<dbReference type="SFLD" id="SFLDG01129">
    <property type="entry name" value="C1.5:_HAD__Beta-PGM__Phosphata"/>
    <property type="match status" value="1"/>
</dbReference>
<dbReference type="RefSeq" id="WP_111536682.1">
    <property type="nucleotide sequence ID" value="NZ_QKZL01000004.1"/>
</dbReference>
<dbReference type="GO" id="GO:0005829">
    <property type="term" value="C:cytosol"/>
    <property type="evidence" value="ECO:0007669"/>
    <property type="project" value="TreeGrafter"/>
</dbReference>
<dbReference type="EMBL" id="QKZL01000004">
    <property type="protein sequence ID" value="PZX17802.1"/>
    <property type="molecule type" value="Genomic_DNA"/>
</dbReference>
<dbReference type="GO" id="GO:0005975">
    <property type="term" value="P:carbohydrate metabolic process"/>
    <property type="evidence" value="ECO:0007669"/>
    <property type="project" value="InterPro"/>
</dbReference>
<evidence type="ECO:0000256" key="3">
    <source>
        <dbReference type="ARBA" id="ARBA00004818"/>
    </source>
</evidence>
<dbReference type="AlphaFoldDB" id="A0A2W7P2Z8"/>
<dbReference type="SFLD" id="SFLDS00003">
    <property type="entry name" value="Haloacid_Dehalogenase"/>
    <property type="match status" value="1"/>
</dbReference>
<dbReference type="GO" id="GO:0006281">
    <property type="term" value="P:DNA repair"/>
    <property type="evidence" value="ECO:0007669"/>
    <property type="project" value="TreeGrafter"/>
</dbReference>
<gene>
    <name evidence="10" type="ORF">LX81_01531</name>
</gene>
<evidence type="ECO:0000256" key="9">
    <source>
        <dbReference type="ARBA" id="ARBA00023277"/>
    </source>
</evidence>
<evidence type="ECO:0000256" key="4">
    <source>
        <dbReference type="ARBA" id="ARBA00006171"/>
    </source>
</evidence>
<comment type="caution">
    <text evidence="10">The sequence shown here is derived from an EMBL/GenBank/DDBJ whole genome shotgun (WGS) entry which is preliminary data.</text>
</comment>
<dbReference type="InterPro" id="IPR023214">
    <property type="entry name" value="HAD_sf"/>
</dbReference>
<dbReference type="Pfam" id="PF13419">
    <property type="entry name" value="HAD_2"/>
    <property type="match status" value="1"/>
</dbReference>
<keyword evidence="6" id="KW-0479">Metal-binding</keyword>
<comment type="cofactor">
    <cofactor evidence="2">
        <name>Mg(2+)</name>
        <dbReference type="ChEBI" id="CHEBI:18420"/>
    </cofactor>
</comment>
<sequence>MAAIIFDLDGTLLDTVPDIQASINVALDHAGAAPLDARTVRSFVGEGTTVFVERTLQARNLPIGEFDALHEDFLAQYRTATQRTEPYAGMIDALDAITAAGHRLGLCTNKPAAATAHVLERFDLARRMVSVVAGDTLALRKPDPAPMRHAMEEMGADFCLYVGDSETDAATARAAGQDFVLHVHGYRRSAAEEISAIARFGNFADLPAIVETWEKRRDI</sequence>
<dbReference type="Proteomes" id="UP000248916">
    <property type="component" value="Unassembled WGS sequence"/>
</dbReference>
<dbReference type="GO" id="GO:0008967">
    <property type="term" value="F:phosphoglycolate phosphatase activity"/>
    <property type="evidence" value="ECO:0007669"/>
    <property type="project" value="UniProtKB-EC"/>
</dbReference>
<dbReference type="SUPFAM" id="SSF56784">
    <property type="entry name" value="HAD-like"/>
    <property type="match status" value="1"/>
</dbReference>
<dbReference type="InterPro" id="IPR041492">
    <property type="entry name" value="HAD_2"/>
</dbReference>
<comment type="pathway">
    <text evidence="3">Organic acid metabolism; glycolate biosynthesis; glycolate from 2-phosphoglycolate: step 1/1.</text>
</comment>
<organism evidence="10 11">
    <name type="scientific">Palleronia aestuarii</name>
    <dbReference type="NCBI Taxonomy" id="568105"/>
    <lineage>
        <taxon>Bacteria</taxon>
        <taxon>Pseudomonadati</taxon>
        <taxon>Pseudomonadota</taxon>
        <taxon>Alphaproteobacteria</taxon>
        <taxon>Rhodobacterales</taxon>
        <taxon>Roseobacteraceae</taxon>
        <taxon>Palleronia</taxon>
    </lineage>
</organism>
<evidence type="ECO:0000313" key="11">
    <source>
        <dbReference type="Proteomes" id="UP000248916"/>
    </source>
</evidence>
<dbReference type="OrthoDB" id="9793014at2"/>
<keyword evidence="7" id="KW-0378">Hydrolase</keyword>
<keyword evidence="8" id="KW-0460">Magnesium</keyword>
<dbReference type="NCBIfam" id="TIGR01549">
    <property type="entry name" value="HAD-SF-IA-v1"/>
    <property type="match status" value="1"/>
</dbReference>
<evidence type="ECO:0000256" key="5">
    <source>
        <dbReference type="ARBA" id="ARBA00013078"/>
    </source>
</evidence>
<dbReference type="InterPro" id="IPR023198">
    <property type="entry name" value="PGP-like_dom2"/>
</dbReference>
<proteinExistence type="inferred from homology"/>
<dbReference type="PANTHER" id="PTHR43434">
    <property type="entry name" value="PHOSPHOGLYCOLATE PHOSPHATASE"/>
    <property type="match status" value="1"/>
</dbReference>
<keyword evidence="11" id="KW-1185">Reference proteome</keyword>
<dbReference type="InterPro" id="IPR037512">
    <property type="entry name" value="PGPase_prok"/>
</dbReference>
<evidence type="ECO:0000313" key="10">
    <source>
        <dbReference type="EMBL" id="PZX17802.1"/>
    </source>
</evidence>
<name>A0A2W7P2Z8_9RHOB</name>
<comment type="similarity">
    <text evidence="4">Belongs to the HAD-like hydrolase superfamily. CbbY/CbbZ/Gph/YieH family.</text>
</comment>
<dbReference type="InterPro" id="IPR006439">
    <property type="entry name" value="HAD-SF_hydro_IA"/>
</dbReference>